<name>A0AAU8NNP0_9BACL</name>
<keyword evidence="2" id="KW-0808">Transferase</keyword>
<keyword evidence="2" id="KW-0489">Methyltransferase</keyword>
<dbReference type="GO" id="GO:0032259">
    <property type="term" value="P:methylation"/>
    <property type="evidence" value="ECO:0007669"/>
    <property type="project" value="UniProtKB-KW"/>
</dbReference>
<dbReference type="GO" id="GO:0008168">
    <property type="term" value="F:methyltransferase activity"/>
    <property type="evidence" value="ECO:0007669"/>
    <property type="project" value="UniProtKB-KW"/>
</dbReference>
<dbReference type="InterPro" id="IPR029063">
    <property type="entry name" value="SAM-dependent_MTases_sf"/>
</dbReference>
<evidence type="ECO:0000259" key="1">
    <source>
        <dbReference type="Pfam" id="PF13649"/>
    </source>
</evidence>
<dbReference type="EC" id="2.1.1.-" evidence="2"/>
<evidence type="ECO:0000313" key="2">
    <source>
        <dbReference type="EMBL" id="XCP97780.1"/>
    </source>
</evidence>
<gene>
    <name evidence="2" type="ORF">ABXS70_14245</name>
</gene>
<dbReference type="EMBL" id="CP159992">
    <property type="protein sequence ID" value="XCP97780.1"/>
    <property type="molecule type" value="Genomic_DNA"/>
</dbReference>
<dbReference type="Pfam" id="PF13649">
    <property type="entry name" value="Methyltransf_25"/>
    <property type="match status" value="1"/>
</dbReference>
<dbReference type="SUPFAM" id="SSF53335">
    <property type="entry name" value="S-adenosyl-L-methionine-dependent methyltransferases"/>
    <property type="match status" value="1"/>
</dbReference>
<sequence length="198" mass="23174">MNDQDLLNFYLNMREKEAYQWNLSPAGLYLELGTREFLAKHFDVFSGMNALNVGIGVGEWDDYIGYLINGSGCLTSIDIDSYICNIFKYRQHREGHPNASTVICEDFLVSKLPQHHYDLVTMIGSALHETGAYRKALQKISDVLKPNGQWMYMDFDKYHKKEELFEILHELKLELVHIEEFNRYPNASFYCMKIRKLI</sequence>
<dbReference type="Gene3D" id="3.40.50.150">
    <property type="entry name" value="Vaccinia Virus protein VP39"/>
    <property type="match status" value="1"/>
</dbReference>
<protein>
    <submittedName>
        <fullName evidence="2">Class I SAM-dependent methyltransferase</fullName>
        <ecNumber evidence="2">2.1.1.-</ecNumber>
    </submittedName>
</protein>
<dbReference type="AlphaFoldDB" id="A0AAU8NNP0"/>
<proteinExistence type="predicted"/>
<organism evidence="2">
    <name type="scientific">Paenibacillus sp. AN1007</name>
    <dbReference type="NCBI Taxonomy" id="3151385"/>
    <lineage>
        <taxon>Bacteria</taxon>
        <taxon>Bacillati</taxon>
        <taxon>Bacillota</taxon>
        <taxon>Bacilli</taxon>
        <taxon>Bacillales</taxon>
        <taxon>Paenibacillaceae</taxon>
        <taxon>Paenibacillus</taxon>
    </lineage>
</organism>
<feature type="domain" description="Methyltransferase" evidence="1">
    <location>
        <begin position="51"/>
        <end position="148"/>
    </location>
</feature>
<accession>A0AAU8NNP0</accession>
<dbReference type="RefSeq" id="WP_342555614.1">
    <property type="nucleotide sequence ID" value="NZ_CP159992.1"/>
</dbReference>
<dbReference type="CDD" id="cd02440">
    <property type="entry name" value="AdoMet_MTases"/>
    <property type="match status" value="1"/>
</dbReference>
<dbReference type="InterPro" id="IPR041698">
    <property type="entry name" value="Methyltransf_25"/>
</dbReference>
<reference evidence="2" key="1">
    <citation type="submission" date="2024-05" db="EMBL/GenBank/DDBJ databases">
        <title>Draft genome assemblies of 36 bacteria isolated from hibernating arctic ground squirrels.</title>
        <authorList>
            <person name="McKee H."/>
            <person name="Mullen L."/>
            <person name="Drown D.M."/>
            <person name="Duddleston K.N."/>
        </authorList>
    </citation>
    <scope>NUCLEOTIDE SEQUENCE</scope>
    <source>
        <strain evidence="2">AN1007</strain>
    </source>
</reference>